<dbReference type="Pfam" id="PF11492">
    <property type="entry name" value="Dicistro_VP4"/>
    <property type="match status" value="1"/>
</dbReference>
<dbReference type="SUPFAM" id="SSF88633">
    <property type="entry name" value="Positive stranded ssRNA viruses"/>
    <property type="match status" value="3"/>
</dbReference>
<dbReference type="InterPro" id="IPR024343">
    <property type="entry name" value="VP4_dicistrovir"/>
</dbReference>
<sequence length="837" mass="92867">MLFRPQMGIVAEASVQKKGTFTAQENVDFSDQMQPYIYDAGGEMDPTRSLQDTNDATLDNFFSRPLKIYEEEWGTGTSLYFNIDPWSLYFENARVINRLTNYKLLKAKLHLKLVINGNGFQYGRAIASYLPYDLYDSLSTSRGLIAQDLVQESQRPHVYLDPTTSSGGEMVLPMFWYGNYLDIPDNDWGELGSLTARSINDLKHANGASDQVTISIFAWAEDVSFSVLTAREPRNLVPQMGEIDEANRSGTISKTASVIAKCAGALKVVPGVAPFALATEMAASTVGNIAKMFGYSRPPITKAPDPFVPRPFGQLALTNVPDNCFKLTVDEKQELSIDPRIAGLSGGVDPLNIRDIAGRESYLTTFSWNIGTAPETLLWNARIDPAIWAEVTGPPRELHLPACAMACLPFKYWTGSMRFRFQIVCSSFHKGRLKVVYDPDFIASNEYNTNYLHVIDIADTKDFTIEIGNGQNRTLLDHHLPGVDAVTQMYSTAPYTTNAPGNGVIGLYVVNELTTPNSTVTNDIEINVFVSMGDDFEVFVPNDQFQRYVYRPQMGMRPQSGEIVPESENITETSAPLHNETVKLGPTLQDDELINKVYTGECITTFRQMLKRYNLHSCIGFLNNQSTMLQLQMAAFPYLRGNVSGAIHTAAGPTNYNFCNTVMLHWVTNCFSGWRGSIRWKAVTRGVASGNGKDQPRVEVSRFHDQAIYSKRTNPYTVFTSESQAASSVVVETPGSGILEATGKPNPASLGSALTIGVINPTMEWEIPFYSALRHIPGKTQDWTTLIKFGGSLFSVWCDPETHTTVDFYCAAGEDYAPYFWTGCPVLYYEANPPTPV</sequence>
<dbReference type="InterPro" id="IPR033703">
    <property type="entry name" value="Rhv-like"/>
</dbReference>
<name>A0A3G2LQJ1_9VIRU</name>
<dbReference type="InterPro" id="IPR029053">
    <property type="entry name" value="Viral_coat"/>
</dbReference>
<proteinExistence type="predicted"/>
<organism evidence="3">
    <name type="scientific">Rudphi virus 4</name>
    <dbReference type="NCBI Taxonomy" id="2480187"/>
    <lineage>
        <taxon>Viruses</taxon>
    </lineage>
</organism>
<feature type="domain" description="Dicistrovirus capsid-polyprotein C-terminal" evidence="1">
    <location>
        <begin position="599"/>
        <end position="827"/>
    </location>
</feature>
<dbReference type="Pfam" id="PF08762">
    <property type="entry name" value="CRPV_capsid"/>
    <property type="match status" value="1"/>
</dbReference>
<evidence type="ECO:0000259" key="2">
    <source>
        <dbReference type="Pfam" id="PF11492"/>
    </source>
</evidence>
<dbReference type="EMBL" id="MG210808">
    <property type="protein sequence ID" value="AYN75570.1"/>
    <property type="molecule type" value="Genomic_RNA"/>
</dbReference>
<reference evidence="3" key="1">
    <citation type="submission" date="2017-10" db="EMBL/GenBank/DDBJ databases">
        <title>Tracing bivalve-associated viruses using high-throughput transcriptomic data.</title>
        <authorList>
            <person name="Rosani U."/>
        </authorList>
    </citation>
    <scope>NUCLEOTIDE SEQUENCE</scope>
</reference>
<dbReference type="Gene3D" id="2.60.120.20">
    <property type="match status" value="3"/>
</dbReference>
<accession>A0A3G2LQJ1</accession>
<protein>
    <submittedName>
        <fullName evidence="3">Structural protein</fullName>
    </submittedName>
</protein>
<dbReference type="InterPro" id="IPR014872">
    <property type="entry name" value="Dicistrovirus_capsid-polyPr_C"/>
</dbReference>
<evidence type="ECO:0000313" key="3">
    <source>
        <dbReference type="EMBL" id="AYN75570.1"/>
    </source>
</evidence>
<dbReference type="CDD" id="cd00205">
    <property type="entry name" value="rhv_like"/>
    <property type="match status" value="2"/>
</dbReference>
<evidence type="ECO:0000259" key="1">
    <source>
        <dbReference type="Pfam" id="PF08762"/>
    </source>
</evidence>
<feature type="domain" description="Capsid protein VP4 dicistrovirus" evidence="2">
    <location>
        <begin position="248"/>
        <end position="295"/>
    </location>
</feature>